<dbReference type="KEGG" id="mtw:CQW49_00255"/>
<feature type="domain" description="HTH gntR-type" evidence="6">
    <location>
        <begin position="19"/>
        <end position="87"/>
    </location>
</feature>
<dbReference type="RefSeq" id="WP_003611260.1">
    <property type="nucleotide sequence ID" value="NZ_ADVE02000001.1"/>
</dbReference>
<dbReference type="CDD" id="cd07377">
    <property type="entry name" value="WHTH_GntR"/>
    <property type="match status" value="1"/>
</dbReference>
<evidence type="ECO:0000256" key="5">
    <source>
        <dbReference type="ARBA" id="ARBA00023163"/>
    </source>
</evidence>
<dbReference type="Pfam" id="PF00155">
    <property type="entry name" value="Aminotran_1_2"/>
    <property type="match status" value="1"/>
</dbReference>
<dbReference type="PANTHER" id="PTHR46577">
    <property type="entry name" value="HTH-TYPE TRANSCRIPTIONAL REGULATORY PROTEIN GABR"/>
    <property type="match status" value="1"/>
</dbReference>
<dbReference type="InterPro" id="IPR000524">
    <property type="entry name" value="Tscrpt_reg_HTH_GntR"/>
</dbReference>
<evidence type="ECO:0000313" key="8">
    <source>
        <dbReference type="Proteomes" id="UP000230709"/>
    </source>
</evidence>
<protein>
    <submittedName>
        <fullName evidence="7">PLP-dependent aminotransferase family protein</fullName>
    </submittedName>
</protein>
<dbReference type="Pfam" id="PF00392">
    <property type="entry name" value="GntR"/>
    <property type="match status" value="1"/>
</dbReference>
<dbReference type="Gene3D" id="3.40.640.10">
    <property type="entry name" value="Type I PLP-dependent aspartate aminotransferase-like (Major domain)"/>
    <property type="match status" value="1"/>
</dbReference>
<dbReference type="SUPFAM" id="SSF46785">
    <property type="entry name" value="Winged helix' DNA-binding domain"/>
    <property type="match status" value="1"/>
</dbReference>
<dbReference type="SUPFAM" id="SSF53383">
    <property type="entry name" value="PLP-dependent transferases"/>
    <property type="match status" value="1"/>
</dbReference>
<dbReference type="EMBL" id="CP023737">
    <property type="protein sequence ID" value="ATQ66497.1"/>
    <property type="molecule type" value="Genomic_DNA"/>
</dbReference>
<dbReference type="InterPro" id="IPR015421">
    <property type="entry name" value="PyrdxlP-dep_Trfase_major"/>
</dbReference>
<accession>A0A2D2CUW3</accession>
<sequence>MLRPWTFQLTERIDARRGAPLYLQIVHALIHEIERGRLVPGAPLPSSRELAASLGVNRKTIVLAYDDLVAQGWFSTDRTRGTFVSAQLPETKPGKAARTDMRCAEFDFRAPPEPRLVFAGQDRVVIDDGLPDPRLFSVETLLHAHREAGRRAARSGGLGYGDPRGALELRRMISEMLATHRGIVVGEDEICVTRGSQMGIFLAARILLSPGDAVLVEGLSYASARDAFAAAGAEVIGVGLDAEGLNVDDVERECARRNVRAVYVTPHHQFPTTVSLTPERRLKLLQIAAKHRFAIIEDDYDHEFHFERQPLLPMASYAPGRTIYVGSMSKLLLPGLRVGYIAAPQEVARAIANVAATIDRQGNALTELAVAELIRSGELRRHVRKARQIYARRRDAFGASLRRVFGARVDYSVPDGGLAYWATFPDAATLDALEASAADNGVRMLPSTSFAAPQQTGRGLRLGFGSLDEAEAARALSRLAGALGEESAGRAELDEAAARRHI</sequence>
<dbReference type="PROSITE" id="PS50949">
    <property type="entry name" value="HTH_GNTR"/>
    <property type="match status" value="1"/>
</dbReference>
<dbReference type="PANTHER" id="PTHR46577:SF2">
    <property type="entry name" value="TRANSCRIPTIONAL REGULATORY PROTEIN"/>
    <property type="match status" value="1"/>
</dbReference>
<keyword evidence="4" id="KW-0238">DNA-binding</keyword>
<keyword evidence="2" id="KW-0663">Pyridoxal phosphate</keyword>
<keyword evidence="8" id="KW-1185">Reference proteome</keyword>
<dbReference type="InterPro" id="IPR051446">
    <property type="entry name" value="HTH_trans_reg/aminotransferase"/>
</dbReference>
<gene>
    <name evidence="7" type="ORF">CQW49_00255</name>
</gene>
<comment type="similarity">
    <text evidence="1">In the C-terminal section; belongs to the class-I pyridoxal-phosphate-dependent aminotransferase family.</text>
</comment>
<name>A0A2D2CUW3_METT3</name>
<dbReference type="InterPro" id="IPR036390">
    <property type="entry name" value="WH_DNA-bd_sf"/>
</dbReference>
<evidence type="ECO:0000256" key="3">
    <source>
        <dbReference type="ARBA" id="ARBA00023015"/>
    </source>
</evidence>
<dbReference type="InterPro" id="IPR036388">
    <property type="entry name" value="WH-like_DNA-bd_sf"/>
</dbReference>
<dbReference type="InterPro" id="IPR004839">
    <property type="entry name" value="Aminotransferase_I/II_large"/>
</dbReference>
<dbReference type="SMART" id="SM00345">
    <property type="entry name" value="HTH_GNTR"/>
    <property type="match status" value="1"/>
</dbReference>
<dbReference type="GO" id="GO:0003677">
    <property type="term" value="F:DNA binding"/>
    <property type="evidence" value="ECO:0007669"/>
    <property type="project" value="UniProtKB-KW"/>
</dbReference>
<dbReference type="Proteomes" id="UP000230709">
    <property type="component" value="Chromosome"/>
</dbReference>
<dbReference type="Gene3D" id="1.10.10.10">
    <property type="entry name" value="Winged helix-like DNA-binding domain superfamily/Winged helix DNA-binding domain"/>
    <property type="match status" value="1"/>
</dbReference>
<evidence type="ECO:0000256" key="1">
    <source>
        <dbReference type="ARBA" id="ARBA00005384"/>
    </source>
</evidence>
<keyword evidence="7" id="KW-0032">Aminotransferase</keyword>
<evidence type="ECO:0000259" key="6">
    <source>
        <dbReference type="PROSITE" id="PS50949"/>
    </source>
</evidence>
<dbReference type="GO" id="GO:0030170">
    <property type="term" value="F:pyridoxal phosphate binding"/>
    <property type="evidence" value="ECO:0007669"/>
    <property type="project" value="InterPro"/>
</dbReference>
<keyword evidence="3" id="KW-0805">Transcription regulation</keyword>
<evidence type="ECO:0000256" key="4">
    <source>
        <dbReference type="ARBA" id="ARBA00023125"/>
    </source>
</evidence>
<evidence type="ECO:0000313" key="7">
    <source>
        <dbReference type="EMBL" id="ATQ66497.1"/>
    </source>
</evidence>
<dbReference type="AlphaFoldDB" id="A0A2D2CUW3"/>
<proteinExistence type="inferred from homology"/>
<reference evidence="8" key="1">
    <citation type="submission" date="2017-10" db="EMBL/GenBank/DDBJ databases">
        <title>Completed PacBio SMRT sequence of Methylosinus trichosporium OB3b reveals presence of a third large plasmid.</title>
        <authorList>
            <person name="Charles T.C."/>
            <person name="Lynch M.D.J."/>
            <person name="Heil J.R."/>
            <person name="Cheng J."/>
        </authorList>
    </citation>
    <scope>NUCLEOTIDE SEQUENCE [LARGE SCALE GENOMIC DNA]</scope>
    <source>
        <strain evidence="8">OB3b</strain>
    </source>
</reference>
<dbReference type="InterPro" id="IPR015424">
    <property type="entry name" value="PyrdxlP-dep_Trfase"/>
</dbReference>
<dbReference type="CDD" id="cd00609">
    <property type="entry name" value="AAT_like"/>
    <property type="match status" value="1"/>
</dbReference>
<evidence type="ECO:0000256" key="2">
    <source>
        <dbReference type="ARBA" id="ARBA00022898"/>
    </source>
</evidence>
<keyword evidence="7" id="KW-0808">Transferase</keyword>
<organism evidence="7 8">
    <name type="scientific">Methylosinus trichosporium (strain ATCC 35070 / NCIMB 11131 / UNIQEM 75 / OB3b)</name>
    <dbReference type="NCBI Taxonomy" id="595536"/>
    <lineage>
        <taxon>Bacteria</taxon>
        <taxon>Pseudomonadati</taxon>
        <taxon>Pseudomonadota</taxon>
        <taxon>Alphaproteobacteria</taxon>
        <taxon>Hyphomicrobiales</taxon>
        <taxon>Methylocystaceae</taxon>
        <taxon>Methylosinus</taxon>
    </lineage>
</organism>
<dbReference type="PRINTS" id="PR00035">
    <property type="entry name" value="HTHGNTR"/>
</dbReference>
<dbReference type="STRING" id="595536.GCA_000178815_00893"/>
<dbReference type="GO" id="GO:0008483">
    <property type="term" value="F:transaminase activity"/>
    <property type="evidence" value="ECO:0007669"/>
    <property type="project" value="UniProtKB-KW"/>
</dbReference>
<keyword evidence="5" id="KW-0804">Transcription</keyword>
<dbReference type="GO" id="GO:0003700">
    <property type="term" value="F:DNA-binding transcription factor activity"/>
    <property type="evidence" value="ECO:0007669"/>
    <property type="project" value="InterPro"/>
</dbReference>